<dbReference type="InterPro" id="IPR009057">
    <property type="entry name" value="Homeodomain-like_sf"/>
</dbReference>
<feature type="DNA-binding region" description="H-T-H motif" evidence="2">
    <location>
        <begin position="31"/>
        <end position="50"/>
    </location>
</feature>
<sequence>MTTTTRAERTVAALSKALFDFLAEHNLSELNVSELCRMAGIHRTTFYGHYQGIEEFAAAVYAQTLDRLVGDTFGSRPGNSTVDSVSADCLEAQLRIQKRILEDRAVYRSLFTAGGTGAFRHAVEENARHRTRACFAALHEFGVAEADPDGPGVAFVAAGFAAWLENWALSDSEDVEGWAHDLFQYLPVWWPAPEEPGTVPQV</sequence>
<accession>A0ABP7D4S4</accession>
<evidence type="ECO:0000313" key="4">
    <source>
        <dbReference type="EMBL" id="GAA3700890.1"/>
    </source>
</evidence>
<name>A0ABP7D4S4_9MICC</name>
<feature type="domain" description="HTH tetR-type" evidence="3">
    <location>
        <begin position="8"/>
        <end position="68"/>
    </location>
</feature>
<dbReference type="EMBL" id="BAABEO010000032">
    <property type="protein sequence ID" value="GAA3700890.1"/>
    <property type="molecule type" value="Genomic_DNA"/>
</dbReference>
<dbReference type="Proteomes" id="UP001500752">
    <property type="component" value="Unassembled WGS sequence"/>
</dbReference>
<organism evidence="4 5">
    <name type="scientific">Arthrobacter ginkgonis</name>
    <dbReference type="NCBI Taxonomy" id="1630594"/>
    <lineage>
        <taxon>Bacteria</taxon>
        <taxon>Bacillati</taxon>
        <taxon>Actinomycetota</taxon>
        <taxon>Actinomycetes</taxon>
        <taxon>Micrococcales</taxon>
        <taxon>Micrococcaceae</taxon>
        <taxon>Arthrobacter</taxon>
    </lineage>
</organism>
<dbReference type="RefSeq" id="WP_345153953.1">
    <property type="nucleotide sequence ID" value="NZ_BAABEO010000032.1"/>
</dbReference>
<dbReference type="Gene3D" id="1.10.357.10">
    <property type="entry name" value="Tetracycline Repressor, domain 2"/>
    <property type="match status" value="1"/>
</dbReference>
<reference evidence="5" key="1">
    <citation type="journal article" date="2019" name="Int. J. Syst. Evol. Microbiol.">
        <title>The Global Catalogue of Microorganisms (GCM) 10K type strain sequencing project: providing services to taxonomists for standard genome sequencing and annotation.</title>
        <authorList>
            <consortium name="The Broad Institute Genomics Platform"/>
            <consortium name="The Broad Institute Genome Sequencing Center for Infectious Disease"/>
            <person name="Wu L."/>
            <person name="Ma J."/>
        </authorList>
    </citation>
    <scope>NUCLEOTIDE SEQUENCE [LARGE SCALE GENOMIC DNA]</scope>
    <source>
        <strain evidence="5">JCM 30742</strain>
    </source>
</reference>
<evidence type="ECO:0000313" key="5">
    <source>
        <dbReference type="Proteomes" id="UP001500752"/>
    </source>
</evidence>
<dbReference type="PROSITE" id="PS50977">
    <property type="entry name" value="HTH_TETR_2"/>
    <property type="match status" value="1"/>
</dbReference>
<gene>
    <name evidence="4" type="ORF">GCM10023081_41800</name>
</gene>
<protein>
    <recommendedName>
        <fullName evidence="3">HTH tetR-type domain-containing protein</fullName>
    </recommendedName>
</protein>
<dbReference type="SUPFAM" id="SSF46689">
    <property type="entry name" value="Homeodomain-like"/>
    <property type="match status" value="1"/>
</dbReference>
<dbReference type="InterPro" id="IPR001647">
    <property type="entry name" value="HTH_TetR"/>
</dbReference>
<keyword evidence="1 2" id="KW-0238">DNA-binding</keyword>
<evidence type="ECO:0000259" key="3">
    <source>
        <dbReference type="PROSITE" id="PS50977"/>
    </source>
</evidence>
<evidence type="ECO:0000256" key="1">
    <source>
        <dbReference type="ARBA" id="ARBA00023125"/>
    </source>
</evidence>
<evidence type="ECO:0000256" key="2">
    <source>
        <dbReference type="PROSITE-ProRule" id="PRU00335"/>
    </source>
</evidence>
<keyword evidence="5" id="KW-1185">Reference proteome</keyword>
<comment type="caution">
    <text evidence="4">The sequence shown here is derived from an EMBL/GenBank/DDBJ whole genome shotgun (WGS) entry which is preliminary data.</text>
</comment>
<proteinExistence type="predicted"/>